<protein>
    <recommendedName>
        <fullName evidence="4">RRM domain-containing protein</fullName>
    </recommendedName>
</protein>
<dbReference type="InterPro" id="IPR025715">
    <property type="entry name" value="FoP_C"/>
</dbReference>
<dbReference type="InterPro" id="IPR035979">
    <property type="entry name" value="RBD_domain_sf"/>
</dbReference>
<name>A0ABP1B3L4_9BRYO</name>
<feature type="region of interest" description="Disordered" evidence="3">
    <location>
        <begin position="1"/>
        <end position="39"/>
    </location>
</feature>
<feature type="domain" description="RRM" evidence="4">
    <location>
        <begin position="121"/>
        <end position="198"/>
    </location>
</feature>
<dbReference type="Pfam" id="PF00076">
    <property type="entry name" value="RRM_1"/>
    <property type="match status" value="1"/>
</dbReference>
<dbReference type="InterPro" id="IPR051229">
    <property type="entry name" value="ALYREF_mRNA_export"/>
</dbReference>
<keyword evidence="6" id="KW-1185">Reference proteome</keyword>
<accession>A0ABP1B3L4</accession>
<evidence type="ECO:0000256" key="3">
    <source>
        <dbReference type="SAM" id="MobiDB-lite"/>
    </source>
</evidence>
<dbReference type="PROSITE" id="PS50102">
    <property type="entry name" value="RRM"/>
    <property type="match status" value="1"/>
</dbReference>
<dbReference type="InterPro" id="IPR000504">
    <property type="entry name" value="RRM_dom"/>
</dbReference>
<evidence type="ECO:0000256" key="2">
    <source>
        <dbReference type="PROSITE-ProRule" id="PRU00176"/>
    </source>
</evidence>
<dbReference type="InterPro" id="IPR012677">
    <property type="entry name" value="Nucleotide-bd_a/b_plait_sf"/>
</dbReference>
<evidence type="ECO:0000256" key="1">
    <source>
        <dbReference type="ARBA" id="ARBA00022884"/>
    </source>
</evidence>
<dbReference type="EMBL" id="OZ023720">
    <property type="protein sequence ID" value="CAK9869533.1"/>
    <property type="molecule type" value="Genomic_DNA"/>
</dbReference>
<proteinExistence type="predicted"/>
<dbReference type="PANTHER" id="PTHR19965:SF35">
    <property type="entry name" value="RNA ANNEALING PROTEIN YRA1"/>
    <property type="match status" value="1"/>
</dbReference>
<reference evidence="5" key="1">
    <citation type="submission" date="2024-03" db="EMBL/GenBank/DDBJ databases">
        <authorList>
            <consortium name="ELIXIR-Norway"/>
            <consortium name="Elixir Norway"/>
        </authorList>
    </citation>
    <scope>NUCLEOTIDE SEQUENCE</scope>
</reference>
<evidence type="ECO:0000313" key="5">
    <source>
        <dbReference type="EMBL" id="CAK9869533.1"/>
    </source>
</evidence>
<dbReference type="CDD" id="cd12680">
    <property type="entry name" value="RRM_THOC4"/>
    <property type="match status" value="1"/>
</dbReference>
<keyword evidence="1 2" id="KW-0694">RNA-binding</keyword>
<dbReference type="Gene3D" id="3.30.70.330">
    <property type="match status" value="1"/>
</dbReference>
<dbReference type="SMART" id="SM01218">
    <property type="entry name" value="FoP_duplication"/>
    <property type="match status" value="1"/>
</dbReference>
<feature type="compositionally biased region" description="Gly residues" evidence="3">
    <location>
        <begin position="24"/>
        <end position="39"/>
    </location>
</feature>
<organism evidence="5 6">
    <name type="scientific">Sphagnum jensenii</name>
    <dbReference type="NCBI Taxonomy" id="128206"/>
    <lineage>
        <taxon>Eukaryota</taxon>
        <taxon>Viridiplantae</taxon>
        <taxon>Streptophyta</taxon>
        <taxon>Embryophyta</taxon>
        <taxon>Bryophyta</taxon>
        <taxon>Sphagnophytina</taxon>
        <taxon>Sphagnopsida</taxon>
        <taxon>Sphagnales</taxon>
        <taxon>Sphagnaceae</taxon>
        <taxon>Sphagnum</taxon>
    </lineage>
</organism>
<dbReference type="SMART" id="SM00360">
    <property type="entry name" value="RRM"/>
    <property type="match status" value="1"/>
</dbReference>
<dbReference type="SUPFAM" id="SSF54928">
    <property type="entry name" value="RNA-binding domain, RBD"/>
    <property type="match status" value="1"/>
</dbReference>
<sequence length="294" mass="31806">MTSSLLDRSQNNFMGSNRLLPGRRSGGGGGGRRGGGIRRFGFRRGGGLLNYTGGGYGGAMQMTGPIHTQMKRPTARRYSFASAKFLQQQPATIPKWQPGIYQHVRNMVPATIKTLGIETGTKLYVSNLDYGVSTYDLKELFAEVGNLKRCSIHYDGNGRSKGTAEVVFAMKADAIAAMKQYNAVPLDGRPMHIELIGTNLSTSAVQATVPLARQTGLVVQAGARPTPSAQRIVVIGAASQGHGYSRGFRHGSVFRGRGRGRLADHGHRRVPLEEKSAEDLDAELETYRAEAMQI</sequence>
<evidence type="ECO:0000313" key="6">
    <source>
        <dbReference type="Proteomes" id="UP001497522"/>
    </source>
</evidence>
<gene>
    <name evidence="5" type="ORF">CSSPJE1EN2_LOCUS12291</name>
</gene>
<evidence type="ECO:0000259" key="4">
    <source>
        <dbReference type="PROSITE" id="PS50102"/>
    </source>
</evidence>
<dbReference type="Proteomes" id="UP001497522">
    <property type="component" value="Chromosome 19"/>
</dbReference>
<feature type="compositionally biased region" description="Polar residues" evidence="3">
    <location>
        <begin position="1"/>
        <end position="15"/>
    </location>
</feature>
<dbReference type="PANTHER" id="PTHR19965">
    <property type="entry name" value="RNA AND EXPORT FACTOR BINDING PROTEIN"/>
    <property type="match status" value="1"/>
</dbReference>